<evidence type="ECO:0000256" key="2">
    <source>
        <dbReference type="ARBA" id="ARBA00009347"/>
    </source>
</evidence>
<evidence type="ECO:0000256" key="1">
    <source>
        <dbReference type="ARBA" id="ARBA00001974"/>
    </source>
</evidence>
<dbReference type="InterPro" id="IPR013786">
    <property type="entry name" value="AcylCoA_DH/ox_N"/>
</dbReference>
<keyword evidence="5" id="KW-0560">Oxidoreductase</keyword>
<evidence type="ECO:0000313" key="8">
    <source>
        <dbReference type="EMBL" id="AFM16532.1"/>
    </source>
</evidence>
<sequence>MDRYELRRQDYSLSEDHKALQAAYRDFFGTRCTIETVRAAEGTGFDKNLWERLCAMGATTMALPESLGGDGATLVDLTLVAEEIGRSLAPVPWIDHVCAARLLGRLGGIEPEVVDGRRVVALDPQQDSTSGVRLLPAGSVADRLVLRDGDEIVEVAFASRPARVDNIGKLPMAWVDPAAADTRTVLASGSAVLTEYQRALDEWRLLTGAALVGLVEETMTIAAEFAKTRYTLGVPISTLQAISHPLANIAITVQGGRNLARRAAWFLDNEPEERPELAPSAFLFMAEEAAKAATMAVHVQGGLGVSAEAAATAYLVRARGWAVAAGDPGATATRIAGIVAEREGRS</sequence>
<dbReference type="Gene3D" id="1.20.140.10">
    <property type="entry name" value="Butyryl-CoA Dehydrogenase, subunit A, domain 3"/>
    <property type="match status" value="1"/>
</dbReference>
<comment type="cofactor">
    <cofactor evidence="1">
        <name>FAD</name>
        <dbReference type="ChEBI" id="CHEBI:57692"/>
    </cofactor>
</comment>
<dbReference type="InterPro" id="IPR037069">
    <property type="entry name" value="AcylCoA_DH/ox_N_sf"/>
</dbReference>
<gene>
    <name evidence="8" type="ordered locus">Mycch_1741</name>
</gene>
<dbReference type="Pfam" id="PF02771">
    <property type="entry name" value="Acyl-CoA_dh_N"/>
    <property type="match status" value="1"/>
</dbReference>
<proteinExistence type="inferred from homology"/>
<dbReference type="InterPro" id="IPR009100">
    <property type="entry name" value="AcylCoA_DH/oxidase_NM_dom_sf"/>
</dbReference>
<accession>I4BGX5</accession>
<dbReference type="HOGENOM" id="CLU_018204_5_1_11"/>
<dbReference type="STRING" id="710421.Mycch_1741"/>
<dbReference type="EMBL" id="CP003053">
    <property type="protein sequence ID" value="AFM16532.1"/>
    <property type="molecule type" value="Genomic_DNA"/>
</dbReference>
<dbReference type="PANTHER" id="PTHR43884">
    <property type="entry name" value="ACYL-COA DEHYDROGENASE"/>
    <property type="match status" value="1"/>
</dbReference>
<dbReference type="Gene3D" id="1.10.540.10">
    <property type="entry name" value="Acyl-CoA dehydrogenase/oxidase, N-terminal domain"/>
    <property type="match status" value="1"/>
</dbReference>
<feature type="domain" description="Acyl-CoA dehydrogenase/oxidase C-terminal" evidence="6">
    <location>
        <begin position="197"/>
        <end position="327"/>
    </location>
</feature>
<evidence type="ECO:0000256" key="3">
    <source>
        <dbReference type="ARBA" id="ARBA00022630"/>
    </source>
</evidence>
<evidence type="ECO:0000313" key="9">
    <source>
        <dbReference type="Proteomes" id="UP000006057"/>
    </source>
</evidence>
<dbReference type="KEGG" id="mcb:Mycch_1741"/>
<evidence type="ECO:0000259" key="7">
    <source>
        <dbReference type="Pfam" id="PF02771"/>
    </source>
</evidence>
<reference evidence="8 9" key="1">
    <citation type="submission" date="2012-06" db="EMBL/GenBank/DDBJ databases">
        <title>Complete sequence of chromosome of Mycobacterium chubuense NBB4.</title>
        <authorList>
            <consortium name="US DOE Joint Genome Institute"/>
            <person name="Lucas S."/>
            <person name="Han J."/>
            <person name="Lapidus A."/>
            <person name="Cheng J.-F."/>
            <person name="Goodwin L."/>
            <person name="Pitluck S."/>
            <person name="Peters L."/>
            <person name="Mikhailova N."/>
            <person name="Teshima H."/>
            <person name="Detter J.C."/>
            <person name="Han C."/>
            <person name="Tapia R."/>
            <person name="Land M."/>
            <person name="Hauser L."/>
            <person name="Kyrpides N."/>
            <person name="Ivanova N."/>
            <person name="Pagani I."/>
            <person name="Mattes T."/>
            <person name="Holmes A."/>
            <person name="Rutledge P."/>
            <person name="Paulsen I."/>
            <person name="Coleman N."/>
            <person name="Woyke T."/>
        </authorList>
    </citation>
    <scope>NUCLEOTIDE SEQUENCE [LARGE SCALE GENOMIC DNA]</scope>
    <source>
        <strain evidence="8 9">NBB4</strain>
    </source>
</reference>
<dbReference type="SUPFAM" id="SSF47203">
    <property type="entry name" value="Acyl-CoA dehydrogenase C-terminal domain-like"/>
    <property type="match status" value="1"/>
</dbReference>
<dbReference type="InterPro" id="IPR036250">
    <property type="entry name" value="AcylCo_DH-like_C"/>
</dbReference>
<dbReference type="SUPFAM" id="SSF56645">
    <property type="entry name" value="Acyl-CoA dehydrogenase NM domain-like"/>
    <property type="match status" value="1"/>
</dbReference>
<dbReference type="AlphaFoldDB" id="I4BGX5"/>
<dbReference type="eggNOG" id="COG1960">
    <property type="taxonomic scope" value="Bacteria"/>
</dbReference>
<keyword evidence="4" id="KW-0274">FAD</keyword>
<dbReference type="PANTHER" id="PTHR43884:SF20">
    <property type="entry name" value="ACYL-COA DEHYDROGENASE FADE28"/>
    <property type="match status" value="1"/>
</dbReference>
<keyword evidence="3" id="KW-0285">Flavoprotein</keyword>
<dbReference type="Proteomes" id="UP000006057">
    <property type="component" value="Chromosome"/>
</dbReference>
<evidence type="ECO:0000256" key="5">
    <source>
        <dbReference type="ARBA" id="ARBA00023002"/>
    </source>
</evidence>
<comment type="similarity">
    <text evidence="2">Belongs to the acyl-CoA dehydrogenase family.</text>
</comment>
<dbReference type="RefSeq" id="WP_014815013.1">
    <property type="nucleotide sequence ID" value="NC_018027.1"/>
</dbReference>
<dbReference type="GO" id="GO:0050660">
    <property type="term" value="F:flavin adenine dinucleotide binding"/>
    <property type="evidence" value="ECO:0007669"/>
    <property type="project" value="InterPro"/>
</dbReference>
<evidence type="ECO:0000259" key="6">
    <source>
        <dbReference type="Pfam" id="PF00441"/>
    </source>
</evidence>
<dbReference type="OrthoDB" id="3459196at2"/>
<dbReference type="GO" id="GO:0003995">
    <property type="term" value="F:acyl-CoA dehydrogenase activity"/>
    <property type="evidence" value="ECO:0007669"/>
    <property type="project" value="TreeGrafter"/>
</dbReference>
<name>I4BGX5_MYCCN</name>
<protein>
    <submittedName>
        <fullName evidence="8">Acyl-CoA dehydrogenase</fullName>
    </submittedName>
</protein>
<keyword evidence="9" id="KW-1185">Reference proteome</keyword>
<dbReference type="Pfam" id="PF00441">
    <property type="entry name" value="Acyl-CoA_dh_1"/>
    <property type="match status" value="1"/>
</dbReference>
<evidence type="ECO:0000256" key="4">
    <source>
        <dbReference type="ARBA" id="ARBA00022827"/>
    </source>
</evidence>
<organism evidence="8 9">
    <name type="scientific">Mycolicibacterium chubuense (strain NBB4)</name>
    <name type="common">Mycobacterium chubuense</name>
    <dbReference type="NCBI Taxonomy" id="710421"/>
    <lineage>
        <taxon>Bacteria</taxon>
        <taxon>Bacillati</taxon>
        <taxon>Actinomycetota</taxon>
        <taxon>Actinomycetes</taxon>
        <taxon>Mycobacteriales</taxon>
        <taxon>Mycobacteriaceae</taxon>
        <taxon>Mycolicibacterium</taxon>
    </lineage>
</organism>
<dbReference type="InterPro" id="IPR009075">
    <property type="entry name" value="AcylCo_DH/oxidase_C"/>
</dbReference>
<feature type="domain" description="Acyl-CoA dehydrogenase/oxidase N-terminal" evidence="7">
    <location>
        <begin position="14"/>
        <end position="99"/>
    </location>
</feature>
<dbReference type="PATRIC" id="fig|710421.3.peg.1744"/>